<dbReference type="GO" id="GO:0051213">
    <property type="term" value="F:dioxygenase activity"/>
    <property type="evidence" value="ECO:0007669"/>
    <property type="project" value="UniProtKB-KW"/>
</dbReference>
<dbReference type="InterPro" id="IPR042098">
    <property type="entry name" value="TauD-like_sf"/>
</dbReference>
<evidence type="ECO:0000256" key="5">
    <source>
        <dbReference type="ARBA" id="ARBA00023004"/>
    </source>
</evidence>
<evidence type="ECO:0000256" key="4">
    <source>
        <dbReference type="ARBA" id="ARBA00023002"/>
    </source>
</evidence>
<gene>
    <name evidence="8" type="ORF">HII31_08444</name>
</gene>
<protein>
    <submittedName>
        <fullName evidence="8">Alpha-ketoglutarate-dependent 2,4-dichlorophenoxyacetate dioxygenase</fullName>
    </submittedName>
</protein>
<dbReference type="PANTHER" id="PTHR43779">
    <property type="entry name" value="DIOXYGENASE RV0097-RELATED"/>
    <property type="match status" value="1"/>
</dbReference>
<proteinExistence type="inferred from homology"/>
<dbReference type="AlphaFoldDB" id="A0A8H6RFE2"/>
<keyword evidence="3 8" id="KW-0223">Dioxygenase</keyword>
<dbReference type="InterPro" id="IPR051178">
    <property type="entry name" value="TfdA_dioxygenase"/>
</dbReference>
<evidence type="ECO:0000259" key="7">
    <source>
        <dbReference type="Pfam" id="PF02668"/>
    </source>
</evidence>
<keyword evidence="2" id="KW-0479">Metal-binding</keyword>
<reference evidence="8" key="1">
    <citation type="submission" date="2020-04" db="EMBL/GenBank/DDBJ databases">
        <title>Draft genome resource of the tomato pathogen Pseudocercospora fuligena.</title>
        <authorList>
            <person name="Zaccaron A."/>
        </authorList>
    </citation>
    <scope>NUCLEOTIDE SEQUENCE</scope>
    <source>
        <strain evidence="8">PF001</strain>
    </source>
</reference>
<organism evidence="8 9">
    <name type="scientific">Pseudocercospora fuligena</name>
    <dbReference type="NCBI Taxonomy" id="685502"/>
    <lineage>
        <taxon>Eukaryota</taxon>
        <taxon>Fungi</taxon>
        <taxon>Dikarya</taxon>
        <taxon>Ascomycota</taxon>
        <taxon>Pezizomycotina</taxon>
        <taxon>Dothideomycetes</taxon>
        <taxon>Dothideomycetidae</taxon>
        <taxon>Mycosphaerellales</taxon>
        <taxon>Mycosphaerellaceae</taxon>
        <taxon>Pseudocercospora</taxon>
    </lineage>
</organism>
<evidence type="ECO:0000313" key="9">
    <source>
        <dbReference type="Proteomes" id="UP000660729"/>
    </source>
</evidence>
<dbReference type="Gene3D" id="3.60.130.10">
    <property type="entry name" value="Clavaminate synthase-like"/>
    <property type="match status" value="1"/>
</dbReference>
<sequence length="324" mass="36862">MGSIGQANLTFTRLHPTFGVEVTGVDFSQPLSPNVIEGIKEAINREGVLVFRKANLDNDQHIAFSKQLGDPDLYDVSAHIKAGRVMRFPEQPEIFDVSNLDNNGKIVTDADPARKEGNKGNFLWHADMVYNPRRALYSLLRAVQLPPPGSGGETQYLDSRTAFEDLPQDIKDEIEPLITNNSLMHNRKLGSPEFFKHIEPLDQPMARFKLVSPHVGSGRKNLYLTTYAHHIDGKSWEESKVLFDKLWEHLTQEKYILTVHWKDNGDMVMWDNTAVLHRATSTGSYSEKYVRDMRRTTTKDNGNYSWGENDPNDPWEAGISQKRP</sequence>
<accession>A0A8H6RFE2</accession>
<evidence type="ECO:0000256" key="3">
    <source>
        <dbReference type="ARBA" id="ARBA00022964"/>
    </source>
</evidence>
<keyword evidence="9" id="KW-1185">Reference proteome</keyword>
<dbReference type="EMBL" id="JABCIY010000175">
    <property type="protein sequence ID" value="KAF7190113.1"/>
    <property type="molecule type" value="Genomic_DNA"/>
</dbReference>
<comment type="similarity">
    <text evidence="1">Belongs to the TfdA dioxygenase family.</text>
</comment>
<keyword evidence="5" id="KW-0408">Iron</keyword>
<dbReference type="PANTHER" id="PTHR43779:SF3">
    <property type="entry name" value="(3R)-3-[(CARBOXYMETHYL)AMINO]FATTY ACID OXYGENASE_DECARBOXYLASE"/>
    <property type="match status" value="1"/>
</dbReference>
<evidence type="ECO:0000256" key="2">
    <source>
        <dbReference type="ARBA" id="ARBA00022723"/>
    </source>
</evidence>
<dbReference type="InterPro" id="IPR003819">
    <property type="entry name" value="TauD/TfdA-like"/>
</dbReference>
<dbReference type="SUPFAM" id="SSF51197">
    <property type="entry name" value="Clavaminate synthase-like"/>
    <property type="match status" value="1"/>
</dbReference>
<name>A0A8H6RFE2_9PEZI</name>
<feature type="domain" description="TauD/TfdA-like" evidence="7">
    <location>
        <begin position="11"/>
        <end position="297"/>
    </location>
</feature>
<comment type="caution">
    <text evidence="8">The sequence shown here is derived from an EMBL/GenBank/DDBJ whole genome shotgun (WGS) entry which is preliminary data.</text>
</comment>
<evidence type="ECO:0000256" key="1">
    <source>
        <dbReference type="ARBA" id="ARBA00005896"/>
    </source>
</evidence>
<dbReference type="OrthoDB" id="5818554at2759"/>
<keyword evidence="4" id="KW-0560">Oxidoreductase</keyword>
<evidence type="ECO:0000256" key="6">
    <source>
        <dbReference type="SAM" id="MobiDB-lite"/>
    </source>
</evidence>
<feature type="region of interest" description="Disordered" evidence="6">
    <location>
        <begin position="300"/>
        <end position="324"/>
    </location>
</feature>
<evidence type="ECO:0000313" key="8">
    <source>
        <dbReference type="EMBL" id="KAF7190113.1"/>
    </source>
</evidence>
<dbReference type="Pfam" id="PF02668">
    <property type="entry name" value="TauD"/>
    <property type="match status" value="1"/>
</dbReference>
<dbReference type="Proteomes" id="UP000660729">
    <property type="component" value="Unassembled WGS sequence"/>
</dbReference>
<dbReference type="GO" id="GO:0046872">
    <property type="term" value="F:metal ion binding"/>
    <property type="evidence" value="ECO:0007669"/>
    <property type="project" value="UniProtKB-KW"/>
</dbReference>